<dbReference type="GO" id="GO:0022857">
    <property type="term" value="F:transmembrane transporter activity"/>
    <property type="evidence" value="ECO:0007669"/>
    <property type="project" value="InterPro"/>
</dbReference>
<protein>
    <recommendedName>
        <fullName evidence="8">Major facilitator superfamily (MFS) profile domain-containing protein</fullName>
    </recommendedName>
</protein>
<dbReference type="OrthoDB" id="66581at2759"/>
<keyword evidence="10" id="KW-1185">Reference proteome</keyword>
<proteinExistence type="inferred from homology"/>
<feature type="transmembrane region" description="Helical" evidence="7">
    <location>
        <begin position="77"/>
        <end position="96"/>
    </location>
</feature>
<dbReference type="InterPro" id="IPR011701">
    <property type="entry name" value="MFS"/>
</dbReference>
<evidence type="ECO:0000256" key="4">
    <source>
        <dbReference type="ARBA" id="ARBA00022989"/>
    </source>
</evidence>
<dbReference type="Proteomes" id="UP000187209">
    <property type="component" value="Unassembled WGS sequence"/>
</dbReference>
<feature type="transmembrane region" description="Helical" evidence="7">
    <location>
        <begin position="108"/>
        <end position="126"/>
    </location>
</feature>
<evidence type="ECO:0000256" key="3">
    <source>
        <dbReference type="ARBA" id="ARBA00022692"/>
    </source>
</evidence>
<feature type="transmembrane region" description="Helical" evidence="7">
    <location>
        <begin position="138"/>
        <end position="162"/>
    </location>
</feature>
<keyword evidence="3 7" id="KW-0812">Transmembrane</keyword>
<sequence length="242" mass="26760">MAWQISSWAALIYLTFTNMMIYADRGILASVIKTLESSDEGMGLSNEEAGSLGSIFMFGFMLTGFFFAHYSQMKHPFTLIAGGLFLWSLTALGTGLSRNYWELAVARGVSGVGEVSFACLGPPLVLEYAPSNKKSTWIAVFYSAIALGASFGYIFGASIAYYFNAWYYPFYFEAVIIFVLCLFALSIEKDPTLVALKEDSSPLSLGKQLKILFQNAQYVFIILGFAAYIFTFGGISFWVLFS</sequence>
<feature type="transmembrane region" description="Helical" evidence="7">
    <location>
        <begin position="218"/>
        <end position="241"/>
    </location>
</feature>
<dbReference type="SUPFAM" id="SSF103473">
    <property type="entry name" value="MFS general substrate transporter"/>
    <property type="match status" value="1"/>
</dbReference>
<evidence type="ECO:0000259" key="8">
    <source>
        <dbReference type="PROSITE" id="PS50850"/>
    </source>
</evidence>
<organism evidence="9 10">
    <name type="scientific">Stentor coeruleus</name>
    <dbReference type="NCBI Taxonomy" id="5963"/>
    <lineage>
        <taxon>Eukaryota</taxon>
        <taxon>Sar</taxon>
        <taxon>Alveolata</taxon>
        <taxon>Ciliophora</taxon>
        <taxon>Postciliodesmatophora</taxon>
        <taxon>Heterotrichea</taxon>
        <taxon>Heterotrichida</taxon>
        <taxon>Stentoridae</taxon>
        <taxon>Stentor</taxon>
    </lineage>
</organism>
<dbReference type="AlphaFoldDB" id="A0A1R2D105"/>
<gene>
    <name evidence="9" type="ORF">SteCoe_1798</name>
</gene>
<comment type="subcellular location">
    <subcellularLocation>
        <location evidence="1">Membrane</location>
        <topology evidence="1">Multi-pass membrane protein</topology>
    </subcellularLocation>
</comment>
<comment type="caution">
    <text evidence="9">The sequence shown here is derived from an EMBL/GenBank/DDBJ whole genome shotgun (WGS) entry which is preliminary data.</text>
</comment>
<evidence type="ECO:0000256" key="6">
    <source>
        <dbReference type="ARBA" id="ARBA00024338"/>
    </source>
</evidence>
<feature type="domain" description="Major facilitator superfamily (MFS) profile" evidence="8">
    <location>
        <begin position="10"/>
        <end position="242"/>
    </location>
</feature>
<name>A0A1R2D105_9CILI</name>
<evidence type="ECO:0000256" key="7">
    <source>
        <dbReference type="SAM" id="Phobius"/>
    </source>
</evidence>
<dbReference type="InterPro" id="IPR036259">
    <property type="entry name" value="MFS_trans_sf"/>
</dbReference>
<keyword evidence="5 7" id="KW-0472">Membrane</keyword>
<accession>A0A1R2D105</accession>
<evidence type="ECO:0000256" key="1">
    <source>
        <dbReference type="ARBA" id="ARBA00004141"/>
    </source>
</evidence>
<dbReference type="GO" id="GO:0016020">
    <property type="term" value="C:membrane"/>
    <property type="evidence" value="ECO:0007669"/>
    <property type="project" value="UniProtKB-SubCell"/>
</dbReference>
<evidence type="ECO:0000256" key="2">
    <source>
        <dbReference type="ARBA" id="ARBA00022448"/>
    </source>
</evidence>
<feature type="transmembrane region" description="Helical" evidence="7">
    <location>
        <begin position="53"/>
        <end position="70"/>
    </location>
</feature>
<comment type="similarity">
    <text evidence="6">Belongs to the major facilitator superfamily. Spinster (TC 2.A.1.49) family.</text>
</comment>
<evidence type="ECO:0000313" key="9">
    <source>
        <dbReference type="EMBL" id="OMJ94938.1"/>
    </source>
</evidence>
<feature type="transmembrane region" description="Helical" evidence="7">
    <location>
        <begin position="168"/>
        <end position="187"/>
    </location>
</feature>
<keyword evidence="4 7" id="KW-1133">Transmembrane helix</keyword>
<evidence type="ECO:0000313" key="10">
    <source>
        <dbReference type="Proteomes" id="UP000187209"/>
    </source>
</evidence>
<keyword evidence="2" id="KW-0813">Transport</keyword>
<dbReference type="InterPro" id="IPR044770">
    <property type="entry name" value="MFS_spinster-like"/>
</dbReference>
<dbReference type="InterPro" id="IPR020846">
    <property type="entry name" value="MFS_dom"/>
</dbReference>
<dbReference type="PANTHER" id="PTHR23505:SF79">
    <property type="entry name" value="PROTEIN SPINSTER"/>
    <property type="match status" value="1"/>
</dbReference>
<dbReference type="PANTHER" id="PTHR23505">
    <property type="entry name" value="SPINSTER"/>
    <property type="match status" value="1"/>
</dbReference>
<dbReference type="EMBL" id="MPUH01000019">
    <property type="protein sequence ID" value="OMJ94938.1"/>
    <property type="molecule type" value="Genomic_DNA"/>
</dbReference>
<dbReference type="Pfam" id="PF07690">
    <property type="entry name" value="MFS_1"/>
    <property type="match status" value="1"/>
</dbReference>
<dbReference type="PROSITE" id="PS50850">
    <property type="entry name" value="MFS"/>
    <property type="match status" value="1"/>
</dbReference>
<evidence type="ECO:0000256" key="5">
    <source>
        <dbReference type="ARBA" id="ARBA00023136"/>
    </source>
</evidence>
<reference evidence="9 10" key="1">
    <citation type="submission" date="2016-11" db="EMBL/GenBank/DDBJ databases">
        <title>The macronuclear genome of Stentor coeruleus: a giant cell with tiny introns.</title>
        <authorList>
            <person name="Slabodnick M."/>
            <person name="Ruby J.G."/>
            <person name="Reiff S.B."/>
            <person name="Swart E.C."/>
            <person name="Gosai S."/>
            <person name="Prabakaran S."/>
            <person name="Witkowska E."/>
            <person name="Larue G.E."/>
            <person name="Fisher S."/>
            <person name="Freeman R.M."/>
            <person name="Gunawardena J."/>
            <person name="Chu W."/>
            <person name="Stover N.A."/>
            <person name="Gregory B.D."/>
            <person name="Nowacki M."/>
            <person name="Derisi J."/>
            <person name="Roy S.W."/>
            <person name="Marshall W.F."/>
            <person name="Sood P."/>
        </authorList>
    </citation>
    <scope>NUCLEOTIDE SEQUENCE [LARGE SCALE GENOMIC DNA]</scope>
    <source>
        <strain evidence="9">WM001</strain>
    </source>
</reference>
<dbReference type="Gene3D" id="1.20.1250.20">
    <property type="entry name" value="MFS general substrate transporter like domains"/>
    <property type="match status" value="1"/>
</dbReference>